<evidence type="ECO:0000313" key="2">
    <source>
        <dbReference type="Proteomes" id="UP000001343"/>
    </source>
</evidence>
<dbReference type="Proteomes" id="UP000001343">
    <property type="component" value="Unassembled WGS sequence"/>
</dbReference>
<reference evidence="1 2" key="1">
    <citation type="journal article" date="2014" name="Int. J. Syst. Evol. Microbiol.">
        <title>Leptospira mayottensis sp. nov., a pathogenic species of the genus Leptospira isolated from humans.</title>
        <authorList>
            <person name="Bourhy P."/>
            <person name="Collet L."/>
            <person name="Brisse S."/>
            <person name="Picardeau M."/>
        </authorList>
    </citation>
    <scope>NUCLEOTIDE SEQUENCE [LARGE SCALE GENOMIC DNA]</scope>
    <source>
        <strain evidence="1 2">200901122</strain>
    </source>
</reference>
<evidence type="ECO:0000313" key="1">
    <source>
        <dbReference type="EMBL" id="EKS00942.1"/>
    </source>
</evidence>
<sequence>MKSTEEDKILEENMKKRISEDQIHKILKESKSGVSTL</sequence>
<dbReference type="EMBL" id="AKWM02000027">
    <property type="protein sequence ID" value="EKS00942.1"/>
    <property type="molecule type" value="Genomic_DNA"/>
</dbReference>
<protein>
    <submittedName>
        <fullName evidence="1">Uncharacterized protein</fullName>
    </submittedName>
</protein>
<organism evidence="1 2">
    <name type="scientific">Leptospira mayottensis 200901122</name>
    <dbReference type="NCBI Taxonomy" id="1193010"/>
    <lineage>
        <taxon>Bacteria</taxon>
        <taxon>Pseudomonadati</taxon>
        <taxon>Spirochaetota</taxon>
        <taxon>Spirochaetia</taxon>
        <taxon>Leptospirales</taxon>
        <taxon>Leptospiraceae</taxon>
        <taxon>Leptospira</taxon>
    </lineage>
</organism>
<gene>
    <name evidence="1" type="ORF">LEP1GSC125_3027</name>
</gene>
<name>A0AA87MPG9_9LEPT</name>
<accession>A0AA87MPG9</accession>
<comment type="caution">
    <text evidence="1">The sequence shown here is derived from an EMBL/GenBank/DDBJ whole genome shotgun (WGS) entry which is preliminary data.</text>
</comment>
<dbReference type="AlphaFoldDB" id="A0AA87MPG9"/>
<proteinExistence type="predicted"/>